<reference evidence="2 3" key="1">
    <citation type="submission" date="2021-06" db="EMBL/GenBank/DDBJ databases">
        <title>Caerostris darwini draft genome.</title>
        <authorList>
            <person name="Kono N."/>
            <person name="Arakawa K."/>
        </authorList>
    </citation>
    <scope>NUCLEOTIDE SEQUENCE [LARGE SCALE GENOMIC DNA]</scope>
</reference>
<name>A0AAV4Q611_9ARAC</name>
<keyword evidence="3" id="KW-1185">Reference proteome</keyword>
<protein>
    <submittedName>
        <fullName evidence="2">Uncharacterized protein</fullName>
    </submittedName>
</protein>
<dbReference type="Proteomes" id="UP001054837">
    <property type="component" value="Unassembled WGS sequence"/>
</dbReference>
<accession>A0AAV4Q611</accession>
<organism evidence="2 3">
    <name type="scientific">Caerostris darwini</name>
    <dbReference type="NCBI Taxonomy" id="1538125"/>
    <lineage>
        <taxon>Eukaryota</taxon>
        <taxon>Metazoa</taxon>
        <taxon>Ecdysozoa</taxon>
        <taxon>Arthropoda</taxon>
        <taxon>Chelicerata</taxon>
        <taxon>Arachnida</taxon>
        <taxon>Araneae</taxon>
        <taxon>Araneomorphae</taxon>
        <taxon>Entelegynae</taxon>
        <taxon>Araneoidea</taxon>
        <taxon>Araneidae</taxon>
        <taxon>Caerostris</taxon>
    </lineage>
</organism>
<evidence type="ECO:0000256" key="1">
    <source>
        <dbReference type="SAM" id="MobiDB-lite"/>
    </source>
</evidence>
<proteinExistence type="predicted"/>
<evidence type="ECO:0000313" key="2">
    <source>
        <dbReference type="EMBL" id="GIY05408.1"/>
    </source>
</evidence>
<sequence>MHWGSGSIPLVAFVAADDDCGNLFKLLVSTILTVDVTKGLISILHLILKEALSLPDKNKRLKRTESLRFRAGIPKQDSSAVSSDSKNNHAKTLRANASQSKKIPLKLF</sequence>
<dbReference type="AlphaFoldDB" id="A0AAV4Q611"/>
<gene>
    <name evidence="2" type="ORF">CDAR_462931</name>
</gene>
<feature type="compositionally biased region" description="Polar residues" evidence="1">
    <location>
        <begin position="76"/>
        <end position="85"/>
    </location>
</feature>
<dbReference type="EMBL" id="BPLQ01004074">
    <property type="protein sequence ID" value="GIY05408.1"/>
    <property type="molecule type" value="Genomic_DNA"/>
</dbReference>
<evidence type="ECO:0000313" key="3">
    <source>
        <dbReference type="Proteomes" id="UP001054837"/>
    </source>
</evidence>
<feature type="region of interest" description="Disordered" evidence="1">
    <location>
        <begin position="74"/>
        <end position="108"/>
    </location>
</feature>
<comment type="caution">
    <text evidence="2">The sequence shown here is derived from an EMBL/GenBank/DDBJ whole genome shotgun (WGS) entry which is preliminary data.</text>
</comment>